<dbReference type="RefSeq" id="XP_064682722.1">
    <property type="nucleotide sequence ID" value="XM_064830220.1"/>
</dbReference>
<accession>A0AAN7DJG7</accession>
<proteinExistence type="predicted"/>
<protein>
    <submittedName>
        <fullName evidence="1">Uncharacterized protein</fullName>
    </submittedName>
</protein>
<keyword evidence="2" id="KW-1185">Reference proteome</keyword>
<sequence>MNPLLVDTYTSKTVISALPGQSRRFDYNSGTQLLDGVTKSFLNMDAWVAQELQRIVANQIPRNCYSYEALISVIEGVDQGEHYSVICARPQPTVTSTLHEASQRCMNQFASKNSDIKPVAPQEEQQSVLQSKEHFNINTNICLTNDTLAKLATINTHHVTRKNLIMAFTKLVFYCCRQRKPIHFYLQRHRKPLELMIELENMCDTYSSWLSLQDKISSAAMKDGAIRVQQRLHCILFGKQISLIDKLVCPWTLISVWAQHGSQLSHSQHEQLKKWIEFGVFCYKTAKKLVI</sequence>
<dbReference type="EMBL" id="JASEJX010000014">
    <property type="protein sequence ID" value="KAK4516056.1"/>
    <property type="molecule type" value="Genomic_DNA"/>
</dbReference>
<dbReference type="GeneID" id="89954703"/>
<comment type="caution">
    <text evidence="1">The sequence shown here is derived from an EMBL/GenBank/DDBJ whole genome shotgun (WGS) entry which is preliminary data.</text>
</comment>
<reference evidence="1 2" key="1">
    <citation type="submission" date="2022-11" db="EMBL/GenBank/DDBJ databases">
        <title>Mucor velutinosus strain NIH1002 WGS.</title>
        <authorList>
            <person name="Subramanian P."/>
            <person name="Mullikin J.C."/>
            <person name="Segre J.A."/>
            <person name="Zelazny A.M."/>
        </authorList>
    </citation>
    <scope>NUCLEOTIDE SEQUENCE [LARGE SCALE GENOMIC DNA]</scope>
    <source>
        <strain evidence="1 2">NIH1002</strain>
    </source>
</reference>
<gene>
    <name evidence="1" type="ORF">ATC70_011017</name>
</gene>
<dbReference type="Proteomes" id="UP001304243">
    <property type="component" value="Unassembled WGS sequence"/>
</dbReference>
<evidence type="ECO:0000313" key="2">
    <source>
        <dbReference type="Proteomes" id="UP001304243"/>
    </source>
</evidence>
<name>A0AAN7DJG7_9FUNG</name>
<dbReference type="AlphaFoldDB" id="A0AAN7DJG7"/>
<evidence type="ECO:0000313" key="1">
    <source>
        <dbReference type="EMBL" id="KAK4516056.1"/>
    </source>
</evidence>
<organism evidence="1 2">
    <name type="scientific">Mucor velutinosus</name>
    <dbReference type="NCBI Taxonomy" id="708070"/>
    <lineage>
        <taxon>Eukaryota</taxon>
        <taxon>Fungi</taxon>
        <taxon>Fungi incertae sedis</taxon>
        <taxon>Mucoromycota</taxon>
        <taxon>Mucoromycotina</taxon>
        <taxon>Mucoromycetes</taxon>
        <taxon>Mucorales</taxon>
        <taxon>Mucorineae</taxon>
        <taxon>Mucoraceae</taxon>
        <taxon>Mucor</taxon>
    </lineage>
</organism>